<evidence type="ECO:0000256" key="1">
    <source>
        <dbReference type="SAM" id="Coils"/>
    </source>
</evidence>
<evidence type="ECO:0000313" key="2">
    <source>
        <dbReference type="EMBL" id="OTP12223.1"/>
    </source>
</evidence>
<dbReference type="EMBL" id="NGMO01000001">
    <property type="protein sequence ID" value="OTP12223.1"/>
    <property type="molecule type" value="Genomic_DNA"/>
</dbReference>
<dbReference type="Proteomes" id="UP000194933">
    <property type="component" value="Unassembled WGS sequence"/>
</dbReference>
<accession>A0A2C9XPU8</accession>
<keyword evidence="3" id="KW-1185">Reference proteome</keyword>
<protein>
    <submittedName>
        <fullName evidence="2">Uncharacterized protein</fullName>
    </submittedName>
</protein>
<reference evidence="2 3" key="1">
    <citation type="submission" date="2017-05" db="EMBL/GenBank/DDBJ databases">
        <title>The Genome Sequence of Enterococcus sp. 10A9_DIV0425.</title>
        <authorList>
            <consortium name="The Broad Institute Genomics Platform"/>
            <consortium name="The Broad Institute Genomic Center for Infectious Diseases"/>
            <person name="Earl A."/>
            <person name="Manson A."/>
            <person name="Schwartman J."/>
            <person name="Gilmore M."/>
            <person name="Abouelleil A."/>
            <person name="Cao P."/>
            <person name="Chapman S."/>
            <person name="Cusick C."/>
            <person name="Shea T."/>
            <person name="Young S."/>
            <person name="Neafsey D."/>
            <person name="Nusbaum C."/>
            <person name="Birren B."/>
        </authorList>
    </citation>
    <scope>NUCLEOTIDE SEQUENCE [LARGE SCALE GENOMIC DNA]</scope>
    <source>
        <strain evidence="2 3">10A9_DIV0425</strain>
    </source>
</reference>
<name>A0A2C9XPU8_9ENTE</name>
<proteinExistence type="predicted"/>
<evidence type="ECO:0000313" key="3">
    <source>
        <dbReference type="Proteomes" id="UP000194933"/>
    </source>
</evidence>
<gene>
    <name evidence="2" type="ORF">A5844_000455</name>
</gene>
<feature type="coiled-coil region" evidence="1">
    <location>
        <begin position="407"/>
        <end position="438"/>
    </location>
</feature>
<organism evidence="2 3">
    <name type="scientific">Candidatus Enterococcus wittei</name>
    <dbReference type="NCBI Taxonomy" id="1987383"/>
    <lineage>
        <taxon>Bacteria</taxon>
        <taxon>Bacillati</taxon>
        <taxon>Bacillota</taxon>
        <taxon>Bacilli</taxon>
        <taxon>Lactobacillales</taxon>
        <taxon>Enterococcaceae</taxon>
        <taxon>Enterococcus</taxon>
    </lineage>
</organism>
<comment type="caution">
    <text evidence="2">The sequence shown here is derived from an EMBL/GenBank/DDBJ whole genome shotgun (WGS) entry which is preliminary data.</text>
</comment>
<keyword evidence="1" id="KW-0175">Coiled coil</keyword>
<sequence length="460" mass="53403">MIREKRIEKELIGGSTLKEVAEKWQLSRRRVASIKERAILRHLAMKHPEDVANDFQVPVQSVLLIQYKAQSINEPFDVDMAVKVNEPFDIDMAVKIKLAQLISQKIGALSGLKKGKTINNVAEELGMNQRDVEAIRNLQIEKEYRSGKTTEDIHQKFHISEDRVRNIRNKRILRQKKEGKSVGLLAENYKLSKAHVWNILRPNMSIHLQPGNVIKKRVITSPPVSEKIKKEVLDQLMLGIPVKDTAARFQLKVPTVFEIRNEAIYTWRSNKETTEVIAEKLKMKKVAVQQTIFRNDVAKYTGIKRKIHDCLTEEQAIRVRSLIHKFQTNKQISESLGVKVTLVRSMRERMYRRRRSKLKYNRITKEIKEKIASERGKLSVVGLSVKYGVSQNTVRAILNRDQETKKRKKMAKQKKVQEKKLKRMKEIEKAAKKKAERKYIQQIISTPSSRARPIKGKQRS</sequence>
<dbReference type="AlphaFoldDB" id="A0A2C9XPU8"/>